<evidence type="ECO:0000313" key="2">
    <source>
        <dbReference type="EMBL" id="RYC53148.1"/>
    </source>
</evidence>
<dbReference type="EMBL" id="JJMP01000001">
    <property type="protein sequence ID" value="RYC53148.1"/>
    <property type="molecule type" value="Genomic_DNA"/>
</dbReference>
<organism evidence="2 3">
    <name type="scientific">Flagellimonas olearia</name>
    <dbReference type="NCBI Taxonomy" id="552546"/>
    <lineage>
        <taxon>Bacteria</taxon>
        <taxon>Pseudomonadati</taxon>
        <taxon>Bacteroidota</taxon>
        <taxon>Flavobacteriia</taxon>
        <taxon>Flavobacteriales</taxon>
        <taxon>Flavobacteriaceae</taxon>
        <taxon>Flagellimonas</taxon>
    </lineage>
</organism>
<sequence length="77" mass="8573">MEQTTISMENIKVKLGQGGLVLAAMGIISMVLSIFNYNIRLLSWIDIWGSTAGWVIRILLILVGGVLFFLFGRDNED</sequence>
<evidence type="ECO:0000256" key="1">
    <source>
        <dbReference type="SAM" id="Phobius"/>
    </source>
</evidence>
<proteinExistence type="predicted"/>
<keyword evidence="1" id="KW-1133">Transmembrane helix</keyword>
<feature type="transmembrane region" description="Helical" evidence="1">
    <location>
        <begin position="51"/>
        <end position="71"/>
    </location>
</feature>
<feature type="transmembrane region" description="Helical" evidence="1">
    <location>
        <begin position="20"/>
        <end position="39"/>
    </location>
</feature>
<name>A0A444VQQ6_9FLAO</name>
<dbReference type="AlphaFoldDB" id="A0A444VQQ6"/>
<dbReference type="Proteomes" id="UP000290261">
    <property type="component" value="Unassembled WGS sequence"/>
</dbReference>
<accession>A0A444VQQ6</accession>
<keyword evidence="3" id="KW-1185">Reference proteome</keyword>
<comment type="caution">
    <text evidence="2">The sequence shown here is derived from an EMBL/GenBank/DDBJ whole genome shotgun (WGS) entry which is preliminary data.</text>
</comment>
<evidence type="ECO:0000313" key="3">
    <source>
        <dbReference type="Proteomes" id="UP000290261"/>
    </source>
</evidence>
<keyword evidence="1" id="KW-0472">Membrane</keyword>
<protein>
    <recommendedName>
        <fullName evidence="4">DUF378 domain-containing protein</fullName>
    </recommendedName>
</protein>
<reference evidence="2 3" key="1">
    <citation type="submission" date="2014-04" db="EMBL/GenBank/DDBJ databases">
        <title>Whole genome of Muricauda olearia.</title>
        <authorList>
            <person name="Zhang X.-H."/>
            <person name="Tang K."/>
        </authorList>
    </citation>
    <scope>NUCLEOTIDE SEQUENCE [LARGE SCALE GENOMIC DNA]</scope>
    <source>
        <strain evidence="2 3">Th120</strain>
    </source>
</reference>
<keyword evidence="1" id="KW-0812">Transmembrane</keyword>
<evidence type="ECO:0008006" key="4">
    <source>
        <dbReference type="Google" id="ProtNLM"/>
    </source>
</evidence>
<gene>
    <name evidence="2" type="ORF">DN53_02715</name>
</gene>